<reference evidence="3 4" key="1">
    <citation type="submission" date="2020-07" db="EMBL/GenBank/DDBJ databases">
        <title>Sequencing the genomes of 1000 actinobacteria strains.</title>
        <authorList>
            <person name="Klenk H.-P."/>
        </authorList>
    </citation>
    <scope>NUCLEOTIDE SEQUENCE [LARGE SCALE GENOMIC DNA]</scope>
    <source>
        <strain evidence="3 4">DSM 29531</strain>
    </source>
</reference>
<evidence type="ECO:0000256" key="1">
    <source>
        <dbReference type="SAM" id="MobiDB-lite"/>
    </source>
</evidence>
<name>A0A853DGC3_9MICO</name>
<dbReference type="Proteomes" id="UP000571817">
    <property type="component" value="Unassembled WGS sequence"/>
</dbReference>
<dbReference type="AlphaFoldDB" id="A0A853DGC3"/>
<keyword evidence="4" id="KW-1185">Reference proteome</keyword>
<sequence>MKIQTLKNRRYARPLVALAVAGTALTGFATTASAHPGHHLPGPAGVPGTAGPARAGAHGHARAFDLGTVACPSSPGDAATAASLSGHFSGVRMGTSIDAGQVACARAVIAATKGAGLDQRAALVATMTAMAESTLHNYTGGDRDSIGLFQQRPSQGWGSVDQVQDPTYATQKFLSVMQAKFPGGGWESGDPGAIAQSVQVSGDPGAYDDEQSPATTVVNALWAGGGTTPPPPPSGGSKVFKDVWATAPSVNNPTNGAVVGTLNKGSNYFYCQTQGSESSYAGYHNDWWLKTDDDSGNANVWVNATYVSGGVDDGQIPGVPTC</sequence>
<feature type="region of interest" description="Disordered" evidence="1">
    <location>
        <begin position="34"/>
        <end position="57"/>
    </location>
</feature>
<protein>
    <submittedName>
        <fullName evidence="3">Uncharacterized protein</fullName>
    </submittedName>
</protein>
<organism evidence="3 4">
    <name type="scientific">Allobranchiibius huperziae</name>
    <dbReference type="NCBI Taxonomy" id="1874116"/>
    <lineage>
        <taxon>Bacteria</taxon>
        <taxon>Bacillati</taxon>
        <taxon>Actinomycetota</taxon>
        <taxon>Actinomycetes</taxon>
        <taxon>Micrococcales</taxon>
        <taxon>Dermacoccaceae</taxon>
        <taxon>Allobranchiibius</taxon>
    </lineage>
</organism>
<feature type="signal peptide" evidence="2">
    <location>
        <begin position="1"/>
        <end position="34"/>
    </location>
</feature>
<dbReference type="RefSeq" id="WP_179479759.1">
    <property type="nucleotide sequence ID" value="NZ_JACCFW010000001.1"/>
</dbReference>
<proteinExistence type="predicted"/>
<gene>
    <name evidence="3" type="ORF">HNR15_001067</name>
</gene>
<evidence type="ECO:0000313" key="4">
    <source>
        <dbReference type="Proteomes" id="UP000571817"/>
    </source>
</evidence>
<comment type="caution">
    <text evidence="3">The sequence shown here is derived from an EMBL/GenBank/DDBJ whole genome shotgun (WGS) entry which is preliminary data.</text>
</comment>
<feature type="chain" id="PRO_5032750777" evidence="2">
    <location>
        <begin position="35"/>
        <end position="322"/>
    </location>
</feature>
<evidence type="ECO:0000313" key="3">
    <source>
        <dbReference type="EMBL" id="NYJ74104.1"/>
    </source>
</evidence>
<accession>A0A853DGC3</accession>
<keyword evidence="2" id="KW-0732">Signal</keyword>
<evidence type="ECO:0000256" key="2">
    <source>
        <dbReference type="SAM" id="SignalP"/>
    </source>
</evidence>
<feature type="compositionally biased region" description="Low complexity" evidence="1">
    <location>
        <begin position="41"/>
        <end position="57"/>
    </location>
</feature>
<dbReference type="EMBL" id="JACCFW010000001">
    <property type="protein sequence ID" value="NYJ74104.1"/>
    <property type="molecule type" value="Genomic_DNA"/>
</dbReference>